<dbReference type="Proteomes" id="UP000182409">
    <property type="component" value="Unassembled WGS sequence"/>
</dbReference>
<dbReference type="SUPFAM" id="SSF55298">
    <property type="entry name" value="YjgF-like"/>
    <property type="match status" value="1"/>
</dbReference>
<gene>
    <name evidence="3" type="ORF">SAMN05443244_1483</name>
</gene>
<dbReference type="InterPro" id="IPR006175">
    <property type="entry name" value="YjgF/YER057c/UK114"/>
</dbReference>
<comment type="similarity">
    <text evidence="1">Belongs to the RutC family.</text>
</comment>
<dbReference type="PANTHER" id="PTHR11803">
    <property type="entry name" value="2-IMINOBUTANOATE/2-IMINOPROPANOATE DEAMINASE RIDA"/>
    <property type="match status" value="1"/>
</dbReference>
<dbReference type="Pfam" id="PF01042">
    <property type="entry name" value="Ribonuc_L-PSP"/>
    <property type="match status" value="1"/>
</dbReference>
<dbReference type="GO" id="GO:0019239">
    <property type="term" value="F:deaminase activity"/>
    <property type="evidence" value="ECO:0007669"/>
    <property type="project" value="TreeGrafter"/>
</dbReference>
<dbReference type="RefSeq" id="WP_083350386.1">
    <property type="nucleotide sequence ID" value="NZ_FNSD01000001.1"/>
</dbReference>
<dbReference type="OrthoDB" id="9803101at2"/>
<dbReference type="PANTHER" id="PTHR11803:SF58">
    <property type="entry name" value="PROTEIN HMF1-RELATED"/>
    <property type="match status" value="1"/>
</dbReference>
<dbReference type="EMBL" id="FNSD01000001">
    <property type="protein sequence ID" value="SEB66181.1"/>
    <property type="molecule type" value="Genomic_DNA"/>
</dbReference>
<sequence>MIKILLGLVLCGACALGSRGAHAQGVIPPTGTAVTPFSSFIRMGDTVYVSGSVGADRATGKPPADASVEAAKMLDSVKTLLTKEGMTMDDLVTVTIFCTDMNLYATFNKVYLNYFHQPYPARAFIGAKELVLGAHFEIMGVAQKGAAATKSAGTK</sequence>
<name>A0A1H4L637_9BACT</name>
<feature type="signal peptide" evidence="2">
    <location>
        <begin position="1"/>
        <end position="23"/>
    </location>
</feature>
<proteinExistence type="inferred from homology"/>
<accession>A0A1H4L637</accession>
<keyword evidence="2" id="KW-0732">Signal</keyword>
<evidence type="ECO:0000256" key="1">
    <source>
        <dbReference type="ARBA" id="ARBA00010552"/>
    </source>
</evidence>
<dbReference type="AlphaFoldDB" id="A0A1H4L637"/>
<feature type="chain" id="PRO_5010329039" evidence="2">
    <location>
        <begin position="24"/>
        <end position="155"/>
    </location>
</feature>
<dbReference type="CDD" id="cd00448">
    <property type="entry name" value="YjgF_YER057c_UK114_family"/>
    <property type="match status" value="1"/>
</dbReference>
<dbReference type="GO" id="GO:0005829">
    <property type="term" value="C:cytosol"/>
    <property type="evidence" value="ECO:0007669"/>
    <property type="project" value="TreeGrafter"/>
</dbReference>
<evidence type="ECO:0000256" key="2">
    <source>
        <dbReference type="SAM" id="SignalP"/>
    </source>
</evidence>
<dbReference type="Gene3D" id="3.30.1330.40">
    <property type="entry name" value="RutC-like"/>
    <property type="match status" value="1"/>
</dbReference>
<reference evidence="3 4" key="1">
    <citation type="submission" date="2016-10" db="EMBL/GenBank/DDBJ databases">
        <authorList>
            <person name="de Groot N.N."/>
        </authorList>
    </citation>
    <scope>NUCLEOTIDE SEQUENCE [LARGE SCALE GENOMIC DNA]</scope>
    <source>
        <strain evidence="3 4">AB35.6</strain>
    </source>
</reference>
<protein>
    <submittedName>
        <fullName evidence="3">Reactive intermediate/imine deaminase</fullName>
    </submittedName>
</protein>
<dbReference type="InterPro" id="IPR035959">
    <property type="entry name" value="RutC-like_sf"/>
</dbReference>
<evidence type="ECO:0000313" key="3">
    <source>
        <dbReference type="EMBL" id="SEB66181.1"/>
    </source>
</evidence>
<organism evidence="3 4">
    <name type="scientific">Terriglobus roseus</name>
    <dbReference type="NCBI Taxonomy" id="392734"/>
    <lineage>
        <taxon>Bacteria</taxon>
        <taxon>Pseudomonadati</taxon>
        <taxon>Acidobacteriota</taxon>
        <taxon>Terriglobia</taxon>
        <taxon>Terriglobales</taxon>
        <taxon>Acidobacteriaceae</taxon>
        <taxon>Terriglobus</taxon>
    </lineage>
</organism>
<evidence type="ECO:0000313" key="4">
    <source>
        <dbReference type="Proteomes" id="UP000182409"/>
    </source>
</evidence>